<name>A0ABT4URD6_9PSEU</name>
<dbReference type="Proteomes" id="UP001210380">
    <property type="component" value="Unassembled WGS sequence"/>
</dbReference>
<sequence>MSKQADRVWAAWLAAVGVSFGVLEWRAYRRPDYGHTLTATSKRWLGIRPRRPWRSAGIAGLVGALAWLAVHIVVDGGQQQGA</sequence>
<proteinExistence type="predicted"/>
<evidence type="ECO:0000313" key="3">
    <source>
        <dbReference type="Proteomes" id="UP001210380"/>
    </source>
</evidence>
<keyword evidence="1" id="KW-0472">Membrane</keyword>
<evidence type="ECO:0000313" key="2">
    <source>
        <dbReference type="EMBL" id="MDA3624269.1"/>
    </source>
</evidence>
<keyword evidence="3" id="KW-1185">Reference proteome</keyword>
<gene>
    <name evidence="2" type="ORF">OU415_02405</name>
</gene>
<reference evidence="2 3" key="1">
    <citation type="submission" date="2022-11" db="EMBL/GenBank/DDBJ databases">
        <title>Draft genome sequence of Saccharopolyspora sp. WRP15-2 isolated from rhizosphere soils of wild rice in Thailand.</title>
        <authorList>
            <person name="Duangmal K."/>
            <person name="Kammanee S."/>
            <person name="Muangham S."/>
        </authorList>
    </citation>
    <scope>NUCLEOTIDE SEQUENCE [LARGE SCALE GENOMIC DNA]</scope>
    <source>
        <strain evidence="2 3">WRP15-2</strain>
    </source>
</reference>
<keyword evidence="1" id="KW-0812">Transmembrane</keyword>
<feature type="transmembrane region" description="Helical" evidence="1">
    <location>
        <begin position="53"/>
        <end position="74"/>
    </location>
</feature>
<comment type="caution">
    <text evidence="2">The sequence shown here is derived from an EMBL/GenBank/DDBJ whole genome shotgun (WGS) entry which is preliminary data.</text>
</comment>
<evidence type="ECO:0000256" key="1">
    <source>
        <dbReference type="SAM" id="Phobius"/>
    </source>
</evidence>
<dbReference type="EMBL" id="JAQGLA010000002">
    <property type="protein sequence ID" value="MDA3624269.1"/>
    <property type="molecule type" value="Genomic_DNA"/>
</dbReference>
<dbReference type="RefSeq" id="WP_270946833.1">
    <property type="nucleotide sequence ID" value="NZ_JAQGLA010000002.1"/>
</dbReference>
<accession>A0ABT4URD6</accession>
<organism evidence="2 3">
    <name type="scientific">Saccharopolyspora oryzae</name>
    <dbReference type="NCBI Taxonomy" id="2997343"/>
    <lineage>
        <taxon>Bacteria</taxon>
        <taxon>Bacillati</taxon>
        <taxon>Actinomycetota</taxon>
        <taxon>Actinomycetes</taxon>
        <taxon>Pseudonocardiales</taxon>
        <taxon>Pseudonocardiaceae</taxon>
        <taxon>Saccharopolyspora</taxon>
    </lineage>
</organism>
<keyword evidence="1" id="KW-1133">Transmembrane helix</keyword>
<protein>
    <submittedName>
        <fullName evidence="2">Uncharacterized protein</fullName>
    </submittedName>
</protein>